<dbReference type="PANTHER" id="PTHR38479:SF2">
    <property type="entry name" value="WINGED HELIX DNA-BINDING DOMAIN-CONTAINING PROTEIN"/>
    <property type="match status" value="1"/>
</dbReference>
<evidence type="ECO:0000313" key="2">
    <source>
        <dbReference type="Proteomes" id="UP001521150"/>
    </source>
</evidence>
<organism evidence="1 2">
    <name type="scientific">Kibdelosporangium philippinense</name>
    <dbReference type="NCBI Taxonomy" id="211113"/>
    <lineage>
        <taxon>Bacteria</taxon>
        <taxon>Bacillati</taxon>
        <taxon>Actinomycetota</taxon>
        <taxon>Actinomycetes</taxon>
        <taxon>Pseudonocardiales</taxon>
        <taxon>Pseudonocardiaceae</taxon>
        <taxon>Kibdelosporangium</taxon>
    </lineage>
</organism>
<protein>
    <submittedName>
        <fullName evidence="1">Winged helix DNA-binding domain-containing protein</fullName>
    </submittedName>
</protein>
<name>A0ABS8ZH64_9PSEU</name>
<reference evidence="1 2" key="1">
    <citation type="submission" date="2021-12" db="EMBL/GenBank/DDBJ databases">
        <title>Genome sequence of Kibdelosporangium philippinense ATCC 49844.</title>
        <authorList>
            <person name="Fedorov E.A."/>
            <person name="Omeragic M."/>
            <person name="Shalygina K.F."/>
            <person name="Maclea K.S."/>
        </authorList>
    </citation>
    <scope>NUCLEOTIDE SEQUENCE [LARGE SCALE GENOMIC DNA]</scope>
    <source>
        <strain evidence="1 2">ATCC 49844</strain>
    </source>
</reference>
<sequence>MSTTVDRAQVLAYRIARQGLPTQNQHRSSTPVDDLDIVDLGVQDTPPGSSRLALGVRTDADVDAHNLVRAWTLRASPFLHHAEDLPKFAAALWPHSERDALGKVAWQRSVMQKSGITATQAIRYTAEAMQECITSPTVKGVASTAVSKVVPKALVSYCRGCQAEHVFESLFRLAALPGGLRLDLDQSPPLLVPIENWPGIPEEQHGTDDLITLFLTFVGPASYGDVAAWLTTTQTEIKEVWPAQGLVEVDIDGRKAWIPESEMDLLLDPPEPPRALLVPTSDPFLQDRNKLFLVPDKAHHKTLWPVIGQPGAVLVDGDIVGIWRTKATRKKLEVKITEFMPIPPDAQGDVEAEAGRIAALRGIQESVVSGYAS</sequence>
<dbReference type="Proteomes" id="UP001521150">
    <property type="component" value="Unassembled WGS sequence"/>
</dbReference>
<dbReference type="PANTHER" id="PTHR38479">
    <property type="entry name" value="LMO0824 PROTEIN"/>
    <property type="match status" value="1"/>
</dbReference>
<dbReference type="EMBL" id="JAJVCN010000002">
    <property type="protein sequence ID" value="MCE7007163.1"/>
    <property type="molecule type" value="Genomic_DNA"/>
</dbReference>
<evidence type="ECO:0000313" key="1">
    <source>
        <dbReference type="EMBL" id="MCE7007163.1"/>
    </source>
</evidence>
<proteinExistence type="predicted"/>
<accession>A0ABS8ZH64</accession>
<keyword evidence="1" id="KW-0238">DNA-binding</keyword>
<dbReference type="RefSeq" id="WP_233728546.1">
    <property type="nucleotide sequence ID" value="NZ_JAJVCN010000002.1"/>
</dbReference>
<dbReference type="GO" id="GO:0003677">
    <property type="term" value="F:DNA binding"/>
    <property type="evidence" value="ECO:0007669"/>
    <property type="project" value="UniProtKB-KW"/>
</dbReference>
<gene>
    <name evidence="1" type="ORF">LWC34_30735</name>
</gene>
<dbReference type="Pfam" id="PF06224">
    <property type="entry name" value="AlkZ-like"/>
    <property type="match status" value="1"/>
</dbReference>
<comment type="caution">
    <text evidence="1">The sequence shown here is derived from an EMBL/GenBank/DDBJ whole genome shotgun (WGS) entry which is preliminary data.</text>
</comment>
<dbReference type="InterPro" id="IPR009351">
    <property type="entry name" value="AlkZ-like"/>
</dbReference>
<keyword evidence="2" id="KW-1185">Reference proteome</keyword>